<reference evidence="1" key="1">
    <citation type="submission" date="2023-06" db="EMBL/GenBank/DDBJ databases">
        <title>Genome-scale phylogeny and comparative genomics of the fungal order Sordariales.</title>
        <authorList>
            <consortium name="Lawrence Berkeley National Laboratory"/>
            <person name="Hensen N."/>
            <person name="Bonometti L."/>
            <person name="Westerberg I."/>
            <person name="Brannstrom I.O."/>
            <person name="Guillou S."/>
            <person name="Cros-Aarteil S."/>
            <person name="Calhoun S."/>
            <person name="Haridas S."/>
            <person name="Kuo A."/>
            <person name="Mondo S."/>
            <person name="Pangilinan J."/>
            <person name="Riley R."/>
            <person name="Labutti K."/>
            <person name="Andreopoulos B."/>
            <person name="Lipzen A."/>
            <person name="Chen C."/>
            <person name="Yanf M."/>
            <person name="Daum C."/>
            <person name="Ng V."/>
            <person name="Clum A."/>
            <person name="Steindorff A."/>
            <person name="Ohm R."/>
            <person name="Martin F."/>
            <person name="Silar P."/>
            <person name="Natvig D."/>
            <person name="Lalanne C."/>
            <person name="Gautier V."/>
            <person name="Ament-Velasquez S.L."/>
            <person name="Kruys A."/>
            <person name="Hutchinson M.I."/>
            <person name="Powell A.J."/>
            <person name="Barry K."/>
            <person name="Miller A.N."/>
            <person name="Grigoriev I.V."/>
            <person name="Debuchy R."/>
            <person name="Gladieux P."/>
            <person name="Thoren M.H."/>
            <person name="Johannesson H."/>
        </authorList>
    </citation>
    <scope>NUCLEOTIDE SEQUENCE</scope>
    <source>
        <strain evidence="1">SMH2532-1</strain>
    </source>
</reference>
<keyword evidence="2" id="KW-1185">Reference proteome</keyword>
<proteinExistence type="predicted"/>
<accession>A0AA39YSP6</accession>
<evidence type="ECO:0000313" key="2">
    <source>
        <dbReference type="Proteomes" id="UP001174936"/>
    </source>
</evidence>
<organism evidence="1 2">
    <name type="scientific">Cercophora newfieldiana</name>
    <dbReference type="NCBI Taxonomy" id="92897"/>
    <lineage>
        <taxon>Eukaryota</taxon>
        <taxon>Fungi</taxon>
        <taxon>Dikarya</taxon>
        <taxon>Ascomycota</taxon>
        <taxon>Pezizomycotina</taxon>
        <taxon>Sordariomycetes</taxon>
        <taxon>Sordariomycetidae</taxon>
        <taxon>Sordariales</taxon>
        <taxon>Lasiosphaeriaceae</taxon>
        <taxon>Cercophora</taxon>
    </lineage>
</organism>
<evidence type="ECO:0000313" key="1">
    <source>
        <dbReference type="EMBL" id="KAK0657266.1"/>
    </source>
</evidence>
<name>A0AA39YSP6_9PEZI</name>
<dbReference type="Proteomes" id="UP001174936">
    <property type="component" value="Unassembled WGS sequence"/>
</dbReference>
<sequence>MRNRLVKARPHSNLRPGFSIHLDSSEGGTYLFPTVIRAGIPSQLLKQPPLTHTVADRAAAYRAHPDQYLAERLRCSLLEGGAGCPQFYFPCKVRTPASTKRKAQRHKLET</sequence>
<protein>
    <submittedName>
        <fullName evidence="1">Uncharacterized protein</fullName>
    </submittedName>
</protein>
<dbReference type="EMBL" id="JAULSV010000001">
    <property type="protein sequence ID" value="KAK0657266.1"/>
    <property type="molecule type" value="Genomic_DNA"/>
</dbReference>
<comment type="caution">
    <text evidence="1">The sequence shown here is derived from an EMBL/GenBank/DDBJ whole genome shotgun (WGS) entry which is preliminary data.</text>
</comment>
<gene>
    <name evidence="1" type="ORF">B0T16DRAFT_56268</name>
</gene>
<dbReference type="AlphaFoldDB" id="A0AA39YSP6"/>